<feature type="non-terminal residue" evidence="2">
    <location>
        <position position="105"/>
    </location>
</feature>
<dbReference type="EMBL" id="BTSX01000004">
    <property type="protein sequence ID" value="GMS94569.1"/>
    <property type="molecule type" value="Genomic_DNA"/>
</dbReference>
<protein>
    <recommendedName>
        <fullName evidence="4">C6 domain-containing protein</fullName>
    </recommendedName>
</protein>
<evidence type="ECO:0000256" key="1">
    <source>
        <dbReference type="SAM" id="MobiDB-lite"/>
    </source>
</evidence>
<dbReference type="Proteomes" id="UP001432027">
    <property type="component" value="Unassembled WGS sequence"/>
</dbReference>
<name>A0AAV5TKK7_9BILA</name>
<feature type="non-terminal residue" evidence="2">
    <location>
        <position position="1"/>
    </location>
</feature>
<reference evidence="2" key="1">
    <citation type="submission" date="2023-10" db="EMBL/GenBank/DDBJ databases">
        <title>Genome assembly of Pristionchus species.</title>
        <authorList>
            <person name="Yoshida K."/>
            <person name="Sommer R.J."/>
        </authorList>
    </citation>
    <scope>NUCLEOTIDE SEQUENCE</scope>
    <source>
        <strain evidence="2">RS0144</strain>
    </source>
</reference>
<proteinExistence type="predicted"/>
<evidence type="ECO:0000313" key="2">
    <source>
        <dbReference type="EMBL" id="GMS94569.1"/>
    </source>
</evidence>
<gene>
    <name evidence="2" type="ORF">PENTCL1PPCAC_16744</name>
</gene>
<comment type="caution">
    <text evidence="2">The sequence shown here is derived from an EMBL/GenBank/DDBJ whole genome shotgun (WGS) entry which is preliminary data.</text>
</comment>
<feature type="compositionally biased region" description="Low complexity" evidence="1">
    <location>
        <begin position="14"/>
        <end position="32"/>
    </location>
</feature>
<evidence type="ECO:0008006" key="4">
    <source>
        <dbReference type="Google" id="ProtNLM"/>
    </source>
</evidence>
<keyword evidence="3" id="KW-1185">Reference proteome</keyword>
<evidence type="ECO:0000313" key="3">
    <source>
        <dbReference type="Proteomes" id="UP001432027"/>
    </source>
</evidence>
<organism evidence="2 3">
    <name type="scientific">Pristionchus entomophagus</name>
    <dbReference type="NCBI Taxonomy" id="358040"/>
    <lineage>
        <taxon>Eukaryota</taxon>
        <taxon>Metazoa</taxon>
        <taxon>Ecdysozoa</taxon>
        <taxon>Nematoda</taxon>
        <taxon>Chromadorea</taxon>
        <taxon>Rhabditida</taxon>
        <taxon>Rhabditina</taxon>
        <taxon>Diplogasteromorpha</taxon>
        <taxon>Diplogasteroidea</taxon>
        <taxon>Neodiplogasteridae</taxon>
        <taxon>Pristionchus</taxon>
    </lineage>
</organism>
<sequence length="105" mass="10754">TKDETLHVPVYCQPGTTSTSTPTTTTTAPSGTPIPDEVTACGQLFFDSSLCSGPCVAPSFNSNDVSFTCSSPLGLYINGYGQYGSTVTCVGTSWKLGGTLAANSK</sequence>
<dbReference type="AlphaFoldDB" id="A0AAV5TKK7"/>
<accession>A0AAV5TKK7</accession>
<feature type="region of interest" description="Disordered" evidence="1">
    <location>
        <begin position="13"/>
        <end position="32"/>
    </location>
</feature>